<organism evidence="2 3">
    <name type="scientific">Cryobacterium tagatosivorans</name>
    <dbReference type="NCBI Taxonomy" id="1259199"/>
    <lineage>
        <taxon>Bacteria</taxon>
        <taxon>Bacillati</taxon>
        <taxon>Actinomycetota</taxon>
        <taxon>Actinomycetes</taxon>
        <taxon>Micrococcales</taxon>
        <taxon>Microbacteriaceae</taxon>
        <taxon>Cryobacterium</taxon>
    </lineage>
</organism>
<keyword evidence="1" id="KW-0812">Transmembrane</keyword>
<dbReference type="AlphaFoldDB" id="A0A4R8UGX8"/>
<proteinExistence type="predicted"/>
<reference evidence="2 3" key="1">
    <citation type="submission" date="2019-03" db="EMBL/GenBank/DDBJ databases">
        <title>Genomics of glacier-inhabiting Cryobacterium strains.</title>
        <authorList>
            <person name="Liu Q."/>
            <person name="Xin Y.-H."/>
        </authorList>
    </citation>
    <scope>NUCLEOTIDE SEQUENCE [LARGE SCALE GENOMIC DNA]</scope>
    <source>
        <strain evidence="2 3">Sr47</strain>
    </source>
</reference>
<feature type="transmembrane region" description="Helical" evidence="1">
    <location>
        <begin position="29"/>
        <end position="54"/>
    </location>
</feature>
<keyword evidence="3" id="KW-1185">Reference proteome</keyword>
<evidence type="ECO:0000313" key="3">
    <source>
        <dbReference type="Proteomes" id="UP000297866"/>
    </source>
</evidence>
<protein>
    <submittedName>
        <fullName evidence="2">Uncharacterized protein</fullName>
    </submittedName>
</protein>
<name>A0A4R8UGX8_9MICO</name>
<feature type="transmembrane region" description="Helical" evidence="1">
    <location>
        <begin position="66"/>
        <end position="86"/>
    </location>
</feature>
<dbReference type="Proteomes" id="UP000297866">
    <property type="component" value="Unassembled WGS sequence"/>
</dbReference>
<gene>
    <name evidence="2" type="ORF">E3O23_06585</name>
</gene>
<comment type="caution">
    <text evidence="2">The sequence shown here is derived from an EMBL/GenBank/DDBJ whole genome shotgun (WGS) entry which is preliminary data.</text>
</comment>
<dbReference type="OrthoDB" id="5120039at2"/>
<feature type="transmembrane region" description="Helical" evidence="1">
    <location>
        <begin position="93"/>
        <end position="114"/>
    </location>
</feature>
<sequence>MSTPVNAPGPGPTSRGTGVWLRTRPRTPIGWWAIVLSVIGLASWLILPLITTIFGETYPVTDSWVMPAIGTVLIDAAAVLNVLCVWPLRERSVLNIIALCVTVPFALFFTLFVVGEGLGGA</sequence>
<dbReference type="EMBL" id="SOEZ01000036">
    <property type="protein sequence ID" value="TFB52310.1"/>
    <property type="molecule type" value="Genomic_DNA"/>
</dbReference>
<evidence type="ECO:0000313" key="2">
    <source>
        <dbReference type="EMBL" id="TFB52310.1"/>
    </source>
</evidence>
<accession>A0A4R8UGX8</accession>
<dbReference type="RefSeq" id="WP_134489337.1">
    <property type="nucleotide sequence ID" value="NZ_SOEZ01000036.1"/>
</dbReference>
<keyword evidence="1" id="KW-0472">Membrane</keyword>
<evidence type="ECO:0000256" key="1">
    <source>
        <dbReference type="SAM" id="Phobius"/>
    </source>
</evidence>
<keyword evidence="1" id="KW-1133">Transmembrane helix</keyword>